<dbReference type="SUPFAM" id="SSF103473">
    <property type="entry name" value="MFS general substrate transporter"/>
    <property type="match status" value="1"/>
</dbReference>
<feature type="transmembrane region" description="Helical" evidence="4">
    <location>
        <begin position="375"/>
        <end position="395"/>
    </location>
</feature>
<evidence type="ECO:0000256" key="3">
    <source>
        <dbReference type="ARBA" id="ARBA00023136"/>
    </source>
</evidence>
<keyword evidence="1 4" id="KW-0812">Transmembrane</keyword>
<dbReference type="EMBL" id="JANIBC010000002">
    <property type="protein sequence ID" value="MCQ8184577.1"/>
    <property type="molecule type" value="Genomic_DNA"/>
</dbReference>
<dbReference type="RefSeq" id="WP_256618425.1">
    <property type="nucleotide sequence ID" value="NZ_JANIBC010000002.1"/>
</dbReference>
<keyword evidence="2 4" id="KW-1133">Transmembrane helix</keyword>
<feature type="transmembrane region" description="Helical" evidence="4">
    <location>
        <begin position="216"/>
        <end position="236"/>
    </location>
</feature>
<feature type="transmembrane region" description="Helical" evidence="4">
    <location>
        <begin position="251"/>
        <end position="270"/>
    </location>
</feature>
<evidence type="ECO:0000313" key="7">
    <source>
        <dbReference type="Proteomes" id="UP001142610"/>
    </source>
</evidence>
<sequence>MRFLQDNARWIGGGFLLTLFSGFGQTIFIGASGGELREAFGMTNGEWGNLYGLATLGSAAVLPFVGKVMDVRPGWQVAAVVIPLLATACVSMALASSVLMLGVSLFLLRLLGQGMMSHIALTETARWFAASRGKAISFVVLGFQAQEAVLPLTFTLLVASYGYQVGWLAGAAVLIFLAWPAIVWLLKKPREPEGEAVTAKSRARDWTRGEVLRDPLFYAMSTGVLAPPFIGTTLFFHRDHLAELRGLSDQVMGAGIPVMAALTVGFALLTGRLVDRFGAVRLLPVVMMPLALGCLAVAFLDGSLGVIVFFGLFGVSYGFATTLFGSLWPEVYGTRYLGAIRSVTQSAMVFATALGPWITGALIDRGVSLPSQFGWMAFYCAGVFGLLILASRGFAKRTAAEPKTVAASSV</sequence>
<dbReference type="InterPro" id="IPR050327">
    <property type="entry name" value="Proton-linked_MCT"/>
</dbReference>
<dbReference type="PROSITE" id="PS50850">
    <property type="entry name" value="MFS"/>
    <property type="match status" value="1"/>
</dbReference>
<reference evidence="6" key="1">
    <citation type="submission" date="2022-07" db="EMBL/GenBank/DDBJ databases">
        <title>Parvularcula maris sp. nov., an algicidal bacterium isolated from seawater.</title>
        <authorList>
            <person name="Li F."/>
        </authorList>
    </citation>
    <scope>NUCLEOTIDE SEQUENCE</scope>
    <source>
        <strain evidence="6">BGMRC 0090</strain>
    </source>
</reference>
<dbReference type="GO" id="GO:0022857">
    <property type="term" value="F:transmembrane transporter activity"/>
    <property type="evidence" value="ECO:0007669"/>
    <property type="project" value="InterPro"/>
</dbReference>
<dbReference type="InterPro" id="IPR036259">
    <property type="entry name" value="MFS_trans_sf"/>
</dbReference>
<feature type="domain" description="Major facilitator superfamily (MFS) profile" evidence="5">
    <location>
        <begin position="216"/>
        <end position="410"/>
    </location>
</feature>
<feature type="transmembrane region" description="Helical" evidence="4">
    <location>
        <begin position="282"/>
        <end position="300"/>
    </location>
</feature>
<evidence type="ECO:0000259" key="5">
    <source>
        <dbReference type="PROSITE" id="PS50850"/>
    </source>
</evidence>
<dbReference type="Gene3D" id="1.20.1250.20">
    <property type="entry name" value="MFS general substrate transporter like domains"/>
    <property type="match status" value="1"/>
</dbReference>
<evidence type="ECO:0000313" key="6">
    <source>
        <dbReference type="EMBL" id="MCQ8184577.1"/>
    </source>
</evidence>
<evidence type="ECO:0000256" key="1">
    <source>
        <dbReference type="ARBA" id="ARBA00022692"/>
    </source>
</evidence>
<feature type="transmembrane region" description="Helical" evidence="4">
    <location>
        <begin position="306"/>
        <end position="328"/>
    </location>
</feature>
<gene>
    <name evidence="6" type="ORF">NOG11_04180</name>
</gene>
<feature type="transmembrane region" description="Helical" evidence="4">
    <location>
        <begin position="75"/>
        <end position="108"/>
    </location>
</feature>
<dbReference type="PANTHER" id="PTHR11360:SF308">
    <property type="entry name" value="BLL3089 PROTEIN"/>
    <property type="match status" value="1"/>
</dbReference>
<feature type="transmembrane region" description="Helical" evidence="4">
    <location>
        <begin position="340"/>
        <end position="363"/>
    </location>
</feature>
<accession>A0A9X2RJ99</accession>
<dbReference type="Proteomes" id="UP001142610">
    <property type="component" value="Unassembled WGS sequence"/>
</dbReference>
<evidence type="ECO:0000256" key="4">
    <source>
        <dbReference type="SAM" id="Phobius"/>
    </source>
</evidence>
<dbReference type="PANTHER" id="PTHR11360">
    <property type="entry name" value="MONOCARBOXYLATE TRANSPORTER"/>
    <property type="match status" value="1"/>
</dbReference>
<protein>
    <submittedName>
        <fullName evidence="6">MFS transporter</fullName>
    </submittedName>
</protein>
<comment type="caution">
    <text evidence="6">The sequence shown here is derived from an EMBL/GenBank/DDBJ whole genome shotgun (WGS) entry which is preliminary data.</text>
</comment>
<feature type="transmembrane region" description="Helical" evidence="4">
    <location>
        <begin position="12"/>
        <end position="30"/>
    </location>
</feature>
<evidence type="ECO:0000256" key="2">
    <source>
        <dbReference type="ARBA" id="ARBA00022989"/>
    </source>
</evidence>
<name>A0A9X2RJ99_9PROT</name>
<dbReference type="InterPro" id="IPR020846">
    <property type="entry name" value="MFS_dom"/>
</dbReference>
<proteinExistence type="predicted"/>
<feature type="transmembrane region" description="Helical" evidence="4">
    <location>
        <begin position="50"/>
        <end position="69"/>
    </location>
</feature>
<keyword evidence="7" id="KW-1185">Reference proteome</keyword>
<organism evidence="6 7">
    <name type="scientific">Parvularcula maris</name>
    <dbReference type="NCBI Taxonomy" id="2965077"/>
    <lineage>
        <taxon>Bacteria</taxon>
        <taxon>Pseudomonadati</taxon>
        <taxon>Pseudomonadota</taxon>
        <taxon>Alphaproteobacteria</taxon>
        <taxon>Parvularculales</taxon>
        <taxon>Parvularculaceae</taxon>
        <taxon>Parvularcula</taxon>
    </lineage>
</organism>
<keyword evidence="3 4" id="KW-0472">Membrane</keyword>
<feature type="transmembrane region" description="Helical" evidence="4">
    <location>
        <begin position="165"/>
        <end position="186"/>
    </location>
</feature>
<dbReference type="Pfam" id="PF07690">
    <property type="entry name" value="MFS_1"/>
    <property type="match status" value="1"/>
</dbReference>
<dbReference type="InterPro" id="IPR011701">
    <property type="entry name" value="MFS"/>
</dbReference>
<dbReference type="AlphaFoldDB" id="A0A9X2RJ99"/>